<organism evidence="2 3">
    <name type="scientific">Callosobruchus maculatus</name>
    <name type="common">Southern cowpea weevil</name>
    <name type="synonym">Pulse bruchid</name>
    <dbReference type="NCBI Taxonomy" id="64391"/>
    <lineage>
        <taxon>Eukaryota</taxon>
        <taxon>Metazoa</taxon>
        <taxon>Ecdysozoa</taxon>
        <taxon>Arthropoda</taxon>
        <taxon>Hexapoda</taxon>
        <taxon>Insecta</taxon>
        <taxon>Pterygota</taxon>
        <taxon>Neoptera</taxon>
        <taxon>Endopterygota</taxon>
        <taxon>Coleoptera</taxon>
        <taxon>Polyphaga</taxon>
        <taxon>Cucujiformia</taxon>
        <taxon>Chrysomeloidea</taxon>
        <taxon>Chrysomelidae</taxon>
        <taxon>Bruchinae</taxon>
        <taxon>Bruchini</taxon>
        <taxon>Callosobruchus</taxon>
    </lineage>
</organism>
<keyword evidence="3" id="KW-1185">Reference proteome</keyword>
<name>A0A653BM37_CALMS</name>
<reference evidence="2 3" key="1">
    <citation type="submission" date="2019-01" db="EMBL/GenBank/DDBJ databases">
        <authorList>
            <person name="Sayadi A."/>
        </authorList>
    </citation>
    <scope>NUCLEOTIDE SEQUENCE [LARGE SCALE GENOMIC DNA]</scope>
</reference>
<gene>
    <name evidence="2" type="ORF">CALMAC_LOCUS1778</name>
</gene>
<feature type="compositionally biased region" description="Low complexity" evidence="1">
    <location>
        <begin position="77"/>
        <end position="89"/>
    </location>
</feature>
<dbReference type="EMBL" id="CAACVG010002101">
    <property type="protein sequence ID" value="VEN36056.1"/>
    <property type="molecule type" value="Genomic_DNA"/>
</dbReference>
<dbReference type="AlphaFoldDB" id="A0A653BM37"/>
<sequence length="193" mass="21213">MAIVNLKQIISQSPMLDKTSKCIIRCLMETIGVSKLIESVASMCEGDKDRSALLACLSRMTSDSSLPQMTNDTGGVSSPSQTTSDSASSYVTAPRVRNLSEIKEIVEGSMGVGEVRREEVIEQCLLPLVQSPKDLYGYIDRVKVVQLGELVIDRLKGEEVDEFLHRIISTYPKQSLQCVAKNCQSTLVTPRNL</sequence>
<evidence type="ECO:0000256" key="1">
    <source>
        <dbReference type="SAM" id="MobiDB-lite"/>
    </source>
</evidence>
<protein>
    <submittedName>
        <fullName evidence="2">Uncharacterized protein</fullName>
    </submittedName>
</protein>
<evidence type="ECO:0000313" key="3">
    <source>
        <dbReference type="Proteomes" id="UP000410492"/>
    </source>
</evidence>
<evidence type="ECO:0000313" key="2">
    <source>
        <dbReference type="EMBL" id="VEN36056.1"/>
    </source>
</evidence>
<feature type="compositionally biased region" description="Polar residues" evidence="1">
    <location>
        <begin position="64"/>
        <end position="76"/>
    </location>
</feature>
<dbReference type="Proteomes" id="UP000410492">
    <property type="component" value="Unassembled WGS sequence"/>
</dbReference>
<proteinExistence type="predicted"/>
<feature type="region of interest" description="Disordered" evidence="1">
    <location>
        <begin position="64"/>
        <end position="90"/>
    </location>
</feature>
<accession>A0A653BM37</accession>
<dbReference type="OrthoDB" id="5399929at2759"/>